<comment type="caution">
    <text evidence="4">The sequence shown here is derived from an EMBL/GenBank/DDBJ whole genome shotgun (WGS) entry which is preliminary data.</text>
</comment>
<evidence type="ECO:0000256" key="1">
    <source>
        <dbReference type="ARBA" id="ARBA00023125"/>
    </source>
</evidence>
<evidence type="ECO:0000256" key="2">
    <source>
        <dbReference type="SAM" id="Phobius"/>
    </source>
</evidence>
<feature type="transmembrane region" description="Helical" evidence="2">
    <location>
        <begin position="100"/>
        <end position="121"/>
    </location>
</feature>
<dbReference type="Gene3D" id="1.10.260.40">
    <property type="entry name" value="lambda repressor-like DNA-binding domains"/>
    <property type="match status" value="1"/>
</dbReference>
<protein>
    <submittedName>
        <fullName evidence="4">Helix-turn-helix domain-containing protein</fullName>
    </submittedName>
</protein>
<feature type="transmembrane region" description="Helical" evidence="2">
    <location>
        <begin position="227"/>
        <end position="245"/>
    </location>
</feature>
<dbReference type="EMBL" id="DXFW01000008">
    <property type="protein sequence ID" value="HIX05040.1"/>
    <property type="molecule type" value="Genomic_DNA"/>
</dbReference>
<dbReference type="InterPro" id="IPR010982">
    <property type="entry name" value="Lambda_DNA-bd_dom_sf"/>
</dbReference>
<dbReference type="GO" id="GO:0003677">
    <property type="term" value="F:DNA binding"/>
    <property type="evidence" value="ECO:0007669"/>
    <property type="project" value="UniProtKB-KW"/>
</dbReference>
<keyword evidence="2" id="KW-1133">Transmembrane helix</keyword>
<feature type="transmembrane region" description="Helical" evidence="2">
    <location>
        <begin position="127"/>
        <end position="147"/>
    </location>
</feature>
<proteinExistence type="predicted"/>
<feature type="transmembrane region" description="Helical" evidence="2">
    <location>
        <begin position="189"/>
        <end position="206"/>
    </location>
</feature>
<dbReference type="Pfam" id="PF01381">
    <property type="entry name" value="HTH_3"/>
    <property type="match status" value="1"/>
</dbReference>
<dbReference type="Proteomes" id="UP000824193">
    <property type="component" value="Unassembled WGS sequence"/>
</dbReference>
<keyword evidence="2" id="KW-0812">Transmembrane</keyword>
<feature type="domain" description="HTH cro/C1-type" evidence="3">
    <location>
        <begin position="7"/>
        <end position="61"/>
    </location>
</feature>
<reference evidence="4" key="2">
    <citation type="submission" date="2021-04" db="EMBL/GenBank/DDBJ databases">
        <authorList>
            <person name="Gilroy R."/>
        </authorList>
    </citation>
    <scope>NUCLEOTIDE SEQUENCE</scope>
    <source>
        <strain evidence="4">2239</strain>
    </source>
</reference>
<evidence type="ECO:0000259" key="3">
    <source>
        <dbReference type="PROSITE" id="PS50943"/>
    </source>
</evidence>
<feature type="transmembrane region" description="Helical" evidence="2">
    <location>
        <begin position="159"/>
        <end position="177"/>
    </location>
</feature>
<gene>
    <name evidence="4" type="ORF">H9865_02860</name>
</gene>
<dbReference type="InterPro" id="IPR001387">
    <property type="entry name" value="Cro/C1-type_HTH"/>
</dbReference>
<dbReference type="PANTHER" id="PTHR46558">
    <property type="entry name" value="TRACRIPTIONAL REGULATORY PROTEIN-RELATED-RELATED"/>
    <property type="match status" value="1"/>
</dbReference>
<keyword evidence="1" id="KW-0238">DNA-binding</keyword>
<evidence type="ECO:0000313" key="5">
    <source>
        <dbReference type="Proteomes" id="UP000824193"/>
    </source>
</evidence>
<dbReference type="CDD" id="cd00093">
    <property type="entry name" value="HTH_XRE"/>
    <property type="match status" value="1"/>
</dbReference>
<keyword evidence="2" id="KW-0472">Membrane</keyword>
<dbReference type="PANTHER" id="PTHR46558:SF11">
    <property type="entry name" value="HTH-TYPE TRANSCRIPTIONAL REGULATOR XRE"/>
    <property type="match status" value="1"/>
</dbReference>
<sequence>MTIGEKIRQRRREKGLTQDALANALEISRQAVAKWESGQSAPATENLLKLATLLEVPLEELAGPKEQPPSALEEYARRQLEQERKRQAAKAALWAELKGTGAIAAGYLAVYLACLAFFYLAGARSCVWGWMQSCHVLAVTCLVHLAFRLLGRRRAGRALLAGTLAAIPLANAAGLAVMERTLTGRNYGWVFYLAVLFAFCGLGWLWELRTAKEKSAAPARRRRAAGAALAAALSLLFLACVFLAVRQIQYGLGAENGYRSGYAAGEADAGAGKPRAPGLAADRFPADYTFGSSAYKGYAVYWSSGYNDGYDARADLSN</sequence>
<dbReference type="AlphaFoldDB" id="A0A9D1V2T1"/>
<name>A0A9D1V2T1_9FIRM</name>
<dbReference type="SUPFAM" id="SSF47413">
    <property type="entry name" value="lambda repressor-like DNA-binding domains"/>
    <property type="match status" value="1"/>
</dbReference>
<dbReference type="SMART" id="SM00530">
    <property type="entry name" value="HTH_XRE"/>
    <property type="match status" value="1"/>
</dbReference>
<organism evidence="4 5">
    <name type="scientific">Candidatus Allofournierella pullicola</name>
    <dbReference type="NCBI Taxonomy" id="2838596"/>
    <lineage>
        <taxon>Bacteria</taxon>
        <taxon>Bacillati</taxon>
        <taxon>Bacillota</taxon>
        <taxon>Clostridia</taxon>
        <taxon>Eubacteriales</taxon>
        <taxon>Oscillospiraceae</taxon>
        <taxon>Allofournierella</taxon>
    </lineage>
</organism>
<accession>A0A9D1V2T1</accession>
<reference evidence="4" key="1">
    <citation type="journal article" date="2021" name="PeerJ">
        <title>Extensive microbial diversity within the chicken gut microbiome revealed by metagenomics and culture.</title>
        <authorList>
            <person name="Gilroy R."/>
            <person name="Ravi A."/>
            <person name="Getino M."/>
            <person name="Pursley I."/>
            <person name="Horton D.L."/>
            <person name="Alikhan N.F."/>
            <person name="Baker D."/>
            <person name="Gharbi K."/>
            <person name="Hall N."/>
            <person name="Watson M."/>
            <person name="Adriaenssens E.M."/>
            <person name="Foster-Nyarko E."/>
            <person name="Jarju S."/>
            <person name="Secka A."/>
            <person name="Antonio M."/>
            <person name="Oren A."/>
            <person name="Chaudhuri R.R."/>
            <person name="La Ragione R."/>
            <person name="Hildebrand F."/>
            <person name="Pallen M.J."/>
        </authorList>
    </citation>
    <scope>NUCLEOTIDE SEQUENCE</scope>
    <source>
        <strain evidence="4">2239</strain>
    </source>
</reference>
<evidence type="ECO:0000313" key="4">
    <source>
        <dbReference type="EMBL" id="HIX05040.1"/>
    </source>
</evidence>
<dbReference type="PROSITE" id="PS50943">
    <property type="entry name" value="HTH_CROC1"/>
    <property type="match status" value="1"/>
</dbReference>